<dbReference type="RefSeq" id="WP_057786617.1">
    <property type="nucleotide sequence ID" value="NZ_JQCD01000018.1"/>
</dbReference>
<proteinExistence type="predicted"/>
<keyword evidence="2" id="KW-1185">Reference proteome</keyword>
<evidence type="ECO:0000313" key="1">
    <source>
        <dbReference type="EMBL" id="KRN77507.1"/>
    </source>
</evidence>
<dbReference type="Proteomes" id="UP000051673">
    <property type="component" value="Unassembled WGS sequence"/>
</dbReference>
<dbReference type="AlphaFoldDB" id="A0A0R2JJT5"/>
<evidence type="ECO:0000313" key="2">
    <source>
        <dbReference type="Proteomes" id="UP000051673"/>
    </source>
</evidence>
<sequence>MAASTMNMLITLVVLAPTILKTLEYIKARVKNERIESAINFAEMIVQSIGEANSVLTIGQRQQAIKQLEKRLKANGIVQHFTNEGLATYIDQAATYIEDKGE</sequence>
<organism evidence="1 2">
    <name type="scientific">Weissella minor</name>
    <dbReference type="NCBI Taxonomy" id="1620"/>
    <lineage>
        <taxon>Bacteria</taxon>
        <taxon>Bacillati</taxon>
        <taxon>Bacillota</taxon>
        <taxon>Bacilli</taxon>
        <taxon>Lactobacillales</taxon>
        <taxon>Lactobacillaceae</taxon>
        <taxon>Weissella</taxon>
    </lineage>
</organism>
<dbReference type="PATRIC" id="fig|1620.3.peg.1599"/>
<gene>
    <name evidence="1" type="ORF">IV67_GL001564</name>
</gene>
<dbReference type="STRING" id="1620.IV67_GL001564"/>
<protein>
    <submittedName>
        <fullName evidence="1">Uncharacterized protein</fullName>
    </submittedName>
</protein>
<reference evidence="1 2" key="1">
    <citation type="journal article" date="2015" name="Genome Announc.">
        <title>Expanding the biotechnology potential of lactobacilli through comparative genomics of 213 strains and associated genera.</title>
        <authorList>
            <person name="Sun Z."/>
            <person name="Harris H.M."/>
            <person name="McCann A."/>
            <person name="Guo C."/>
            <person name="Argimon S."/>
            <person name="Zhang W."/>
            <person name="Yang X."/>
            <person name="Jeffery I.B."/>
            <person name="Cooney J.C."/>
            <person name="Kagawa T.F."/>
            <person name="Liu W."/>
            <person name="Song Y."/>
            <person name="Salvetti E."/>
            <person name="Wrobel A."/>
            <person name="Rasinkangas P."/>
            <person name="Parkhill J."/>
            <person name="Rea M.C."/>
            <person name="O'Sullivan O."/>
            <person name="Ritari J."/>
            <person name="Douillard F.P."/>
            <person name="Paul Ross R."/>
            <person name="Yang R."/>
            <person name="Briner A.E."/>
            <person name="Felis G.E."/>
            <person name="de Vos W.M."/>
            <person name="Barrangou R."/>
            <person name="Klaenhammer T.R."/>
            <person name="Caufield P.W."/>
            <person name="Cui Y."/>
            <person name="Zhang H."/>
            <person name="O'Toole P.W."/>
        </authorList>
    </citation>
    <scope>NUCLEOTIDE SEQUENCE [LARGE SCALE GENOMIC DNA]</scope>
    <source>
        <strain evidence="1 2">DSM 20014</strain>
    </source>
</reference>
<dbReference type="EMBL" id="JQCD01000018">
    <property type="protein sequence ID" value="KRN77507.1"/>
    <property type="molecule type" value="Genomic_DNA"/>
</dbReference>
<name>A0A0R2JJT5_9LACO</name>
<comment type="caution">
    <text evidence="1">The sequence shown here is derived from an EMBL/GenBank/DDBJ whole genome shotgun (WGS) entry which is preliminary data.</text>
</comment>
<accession>A0A0R2JJT5</accession>